<dbReference type="SUPFAM" id="SSF53383">
    <property type="entry name" value="PLP-dependent transferases"/>
    <property type="match status" value="1"/>
</dbReference>
<accession>A0A8H4UR88</accession>
<reference evidence="6" key="2">
    <citation type="submission" date="2020-05" db="EMBL/GenBank/DDBJ databases">
        <authorList>
            <person name="Kim H.-S."/>
            <person name="Proctor R.H."/>
            <person name="Brown D.W."/>
        </authorList>
    </citation>
    <scope>NUCLEOTIDE SEQUENCE</scope>
    <source>
        <strain evidence="6">NRRL 22465</strain>
    </source>
</reference>
<dbReference type="GO" id="GO:0009102">
    <property type="term" value="P:biotin biosynthetic process"/>
    <property type="evidence" value="ECO:0007669"/>
    <property type="project" value="TreeGrafter"/>
</dbReference>
<protein>
    <recommendedName>
        <fullName evidence="5">Aminotransferase class I/classII large domain-containing protein</fullName>
    </recommendedName>
</protein>
<dbReference type="OrthoDB" id="2382073at2759"/>
<comment type="cofactor">
    <cofactor evidence="1">
        <name>pyridoxal 5'-phosphate</name>
        <dbReference type="ChEBI" id="CHEBI:597326"/>
    </cofactor>
</comment>
<feature type="domain" description="Aminotransferase class I/classII large" evidence="5">
    <location>
        <begin position="53"/>
        <end position="331"/>
    </location>
</feature>
<evidence type="ECO:0000256" key="3">
    <source>
        <dbReference type="ARBA" id="ARBA00022679"/>
    </source>
</evidence>
<dbReference type="GO" id="GO:0030170">
    <property type="term" value="F:pyridoxal phosphate binding"/>
    <property type="evidence" value="ECO:0007669"/>
    <property type="project" value="InterPro"/>
</dbReference>
<evidence type="ECO:0000313" key="7">
    <source>
        <dbReference type="Proteomes" id="UP000635477"/>
    </source>
</evidence>
<proteinExistence type="inferred from homology"/>
<dbReference type="InterPro" id="IPR015422">
    <property type="entry name" value="PyrdxlP-dep_Trfase_small"/>
</dbReference>
<sequence length="477" mass="52801">MPNVVPHIKDYLQAQEPKAPHMKDSPVFYRNLEEALDARRAEQNLIVFRDFNECVDFSSNDFLSLATSGLLRMAFFDELARHPNFRLGATSSRLLDGNSSYMETVEAEVAAFHNAEDCIIVNSGYEANGAIYTAIPRPGDAIVYDELVHASTHDGMKNSLALTKVSFRHNDVDSLEETLVYIRDTQPLIQKGERSVIISVESVYSMDGDVCPLKEFVEIAKEVFPRGNAQFVVDEAHGTGVVGHQGAGLVQELGLEKEIAIRMHTFGKALASNGACVLSNNTVKTMLINFARGVIYTTAPSFLVLAGIRSGYNLLKADITKHAQDRVQYLVKLFFKTITEHPAYERAAETGILRVPLAEGWESRPFVTQVVPFWTKPHQNLFLVFHLQMAKYCAYPIDFPVVPKGAPRVRCVFHNHNTDEEVIGLASTLYAWAQEMLDIEDGKVASSIPVAARQAFAWTAEDETNGTNGTNGNGVTA</sequence>
<dbReference type="Proteomes" id="UP000635477">
    <property type="component" value="Unassembled WGS sequence"/>
</dbReference>
<dbReference type="PANTHER" id="PTHR13693">
    <property type="entry name" value="CLASS II AMINOTRANSFERASE/8-AMINO-7-OXONONANOATE SYNTHASE"/>
    <property type="match status" value="1"/>
</dbReference>
<dbReference type="InterPro" id="IPR050087">
    <property type="entry name" value="AON_synthase_class-II"/>
</dbReference>
<name>A0A8H4UR88_9HYPO</name>
<comment type="similarity">
    <text evidence="2">Belongs to the class-II pyridoxal-phosphate-dependent aminotransferase family. BioF subfamily.</text>
</comment>
<dbReference type="EMBL" id="JABEYC010000154">
    <property type="protein sequence ID" value="KAF4981695.1"/>
    <property type="molecule type" value="Genomic_DNA"/>
</dbReference>
<dbReference type="InterPro" id="IPR004839">
    <property type="entry name" value="Aminotransferase_I/II_large"/>
</dbReference>
<comment type="caution">
    <text evidence="6">The sequence shown here is derived from an EMBL/GenBank/DDBJ whole genome shotgun (WGS) entry which is preliminary data.</text>
</comment>
<dbReference type="PANTHER" id="PTHR13693:SF77">
    <property type="entry name" value="8-AMINO-7-OXONONANOATE SYNTHASE"/>
    <property type="match status" value="1"/>
</dbReference>
<evidence type="ECO:0000256" key="2">
    <source>
        <dbReference type="ARBA" id="ARBA00010008"/>
    </source>
</evidence>
<evidence type="ECO:0000259" key="5">
    <source>
        <dbReference type="Pfam" id="PF00155"/>
    </source>
</evidence>
<dbReference type="InterPro" id="IPR015424">
    <property type="entry name" value="PyrdxlP-dep_Trfase"/>
</dbReference>
<dbReference type="Gene3D" id="3.40.640.10">
    <property type="entry name" value="Type I PLP-dependent aspartate aminotransferase-like (Major domain)"/>
    <property type="match status" value="1"/>
</dbReference>
<dbReference type="GO" id="GO:0016740">
    <property type="term" value="F:transferase activity"/>
    <property type="evidence" value="ECO:0007669"/>
    <property type="project" value="UniProtKB-KW"/>
</dbReference>
<organism evidence="6 7">
    <name type="scientific">Fusarium zealandicum</name>
    <dbReference type="NCBI Taxonomy" id="1053134"/>
    <lineage>
        <taxon>Eukaryota</taxon>
        <taxon>Fungi</taxon>
        <taxon>Dikarya</taxon>
        <taxon>Ascomycota</taxon>
        <taxon>Pezizomycotina</taxon>
        <taxon>Sordariomycetes</taxon>
        <taxon>Hypocreomycetidae</taxon>
        <taxon>Hypocreales</taxon>
        <taxon>Nectriaceae</taxon>
        <taxon>Fusarium</taxon>
        <taxon>Fusarium staphyleae species complex</taxon>
    </lineage>
</organism>
<dbReference type="Pfam" id="PF00155">
    <property type="entry name" value="Aminotran_1_2"/>
    <property type="match status" value="1"/>
</dbReference>
<keyword evidence="3" id="KW-0808">Transferase</keyword>
<evidence type="ECO:0000313" key="6">
    <source>
        <dbReference type="EMBL" id="KAF4981695.1"/>
    </source>
</evidence>
<keyword evidence="4" id="KW-0663">Pyridoxal phosphate</keyword>
<reference evidence="6" key="1">
    <citation type="journal article" date="2020" name="BMC Genomics">
        <title>Correction to: Identification and distribution of gene clusters required for synthesis of sphingolipid metabolism inhibitors in diverse species of the filamentous fungus Fusarium.</title>
        <authorList>
            <person name="Kim H.S."/>
            <person name="Lohmar J.M."/>
            <person name="Busman M."/>
            <person name="Brown D.W."/>
            <person name="Naumann T.A."/>
            <person name="Divon H.H."/>
            <person name="Lysoe E."/>
            <person name="Uhlig S."/>
            <person name="Proctor R.H."/>
        </authorList>
    </citation>
    <scope>NUCLEOTIDE SEQUENCE</scope>
    <source>
        <strain evidence="6">NRRL 22465</strain>
    </source>
</reference>
<keyword evidence="7" id="KW-1185">Reference proteome</keyword>
<dbReference type="InterPro" id="IPR015421">
    <property type="entry name" value="PyrdxlP-dep_Trfase_major"/>
</dbReference>
<dbReference type="AlphaFoldDB" id="A0A8H4UR88"/>
<evidence type="ECO:0000256" key="4">
    <source>
        <dbReference type="ARBA" id="ARBA00022898"/>
    </source>
</evidence>
<dbReference type="Gene3D" id="3.90.1150.10">
    <property type="entry name" value="Aspartate Aminotransferase, domain 1"/>
    <property type="match status" value="1"/>
</dbReference>
<evidence type="ECO:0000256" key="1">
    <source>
        <dbReference type="ARBA" id="ARBA00001933"/>
    </source>
</evidence>
<gene>
    <name evidence="6" type="ORF">FZEAL_2582</name>
</gene>